<keyword evidence="2" id="KW-1185">Reference proteome</keyword>
<dbReference type="AlphaFoldDB" id="A1ZT74"/>
<proteinExistence type="predicted"/>
<evidence type="ECO:0000313" key="1">
    <source>
        <dbReference type="EMBL" id="EAY26464.1"/>
    </source>
</evidence>
<reference evidence="1 2" key="1">
    <citation type="submission" date="2007-01" db="EMBL/GenBank/DDBJ databases">
        <authorList>
            <person name="Haygood M."/>
            <person name="Podell S."/>
            <person name="Anderson C."/>
            <person name="Hopkinson B."/>
            <person name="Roe K."/>
            <person name="Barbeau K."/>
            <person name="Gaasterland T."/>
            <person name="Ferriera S."/>
            <person name="Johnson J."/>
            <person name="Kravitz S."/>
            <person name="Beeson K."/>
            <person name="Sutton G."/>
            <person name="Rogers Y.-H."/>
            <person name="Friedman R."/>
            <person name="Frazier M."/>
            <person name="Venter J.C."/>
        </authorList>
    </citation>
    <scope>NUCLEOTIDE SEQUENCE [LARGE SCALE GENOMIC DNA]</scope>
    <source>
        <strain evidence="1 2">ATCC 23134</strain>
    </source>
</reference>
<name>A1ZT74_MICM2</name>
<gene>
    <name evidence="1" type="ORF">M23134_07059</name>
</gene>
<dbReference type="Proteomes" id="UP000004095">
    <property type="component" value="Unassembled WGS sequence"/>
</dbReference>
<comment type="caution">
    <text evidence="1">The sequence shown here is derived from an EMBL/GenBank/DDBJ whole genome shotgun (WGS) entry which is preliminary data.</text>
</comment>
<sequence length="41" mass="4613">MQSTKQNPISKQGKLINPYLFLISFLPGEKATINMLKSGIY</sequence>
<organism evidence="1 2">
    <name type="scientific">Microscilla marina ATCC 23134</name>
    <dbReference type="NCBI Taxonomy" id="313606"/>
    <lineage>
        <taxon>Bacteria</taxon>
        <taxon>Pseudomonadati</taxon>
        <taxon>Bacteroidota</taxon>
        <taxon>Cytophagia</taxon>
        <taxon>Cytophagales</taxon>
        <taxon>Microscillaceae</taxon>
        <taxon>Microscilla</taxon>
    </lineage>
</organism>
<accession>A1ZT74</accession>
<evidence type="ECO:0000313" key="2">
    <source>
        <dbReference type="Proteomes" id="UP000004095"/>
    </source>
</evidence>
<dbReference type="EMBL" id="AAWS01000034">
    <property type="protein sequence ID" value="EAY26464.1"/>
    <property type="molecule type" value="Genomic_DNA"/>
</dbReference>
<protein>
    <submittedName>
        <fullName evidence="1">Uncharacterized protein</fullName>
    </submittedName>
</protein>